<reference evidence="1" key="1">
    <citation type="submission" date="2014-09" db="EMBL/GenBank/DDBJ databases">
        <authorList>
            <person name="Magalhaes I.L.F."/>
            <person name="Oliveira U."/>
            <person name="Santos F.R."/>
            <person name="Vidigal T.H.D.A."/>
            <person name="Brescovit A.D."/>
            <person name="Santos A.J."/>
        </authorList>
    </citation>
    <scope>NUCLEOTIDE SEQUENCE</scope>
    <source>
        <tissue evidence="1">Shoot tissue taken approximately 20 cm above the soil surface</tissue>
    </source>
</reference>
<dbReference type="GO" id="GO:0008233">
    <property type="term" value="F:peptidase activity"/>
    <property type="evidence" value="ECO:0007669"/>
    <property type="project" value="UniProtKB-KW"/>
</dbReference>
<protein>
    <submittedName>
        <fullName evidence="1">26S protease regulatory subunit 6B</fullName>
    </submittedName>
</protein>
<organism evidence="1">
    <name type="scientific">Arundo donax</name>
    <name type="common">Giant reed</name>
    <name type="synonym">Donax arundinaceus</name>
    <dbReference type="NCBI Taxonomy" id="35708"/>
    <lineage>
        <taxon>Eukaryota</taxon>
        <taxon>Viridiplantae</taxon>
        <taxon>Streptophyta</taxon>
        <taxon>Embryophyta</taxon>
        <taxon>Tracheophyta</taxon>
        <taxon>Spermatophyta</taxon>
        <taxon>Magnoliopsida</taxon>
        <taxon>Liliopsida</taxon>
        <taxon>Poales</taxon>
        <taxon>Poaceae</taxon>
        <taxon>PACMAD clade</taxon>
        <taxon>Arundinoideae</taxon>
        <taxon>Arundineae</taxon>
        <taxon>Arundo</taxon>
    </lineage>
</organism>
<dbReference type="EMBL" id="GBRH01199151">
    <property type="protein sequence ID" value="JAD98744.1"/>
    <property type="molecule type" value="Transcribed_RNA"/>
</dbReference>
<sequence>MNMIAGAFSLAKRNTSRTILGPSPKYFCTNSEPTTLIKAAVV</sequence>
<name>A0A0A9EDB6_ARUDO</name>
<proteinExistence type="predicted"/>
<reference evidence="1" key="2">
    <citation type="journal article" date="2015" name="Data Brief">
        <title>Shoot transcriptome of the giant reed, Arundo donax.</title>
        <authorList>
            <person name="Barrero R.A."/>
            <person name="Guerrero F.D."/>
            <person name="Moolhuijzen P."/>
            <person name="Goolsby J.A."/>
            <person name="Tidwell J."/>
            <person name="Bellgard S.E."/>
            <person name="Bellgard M.I."/>
        </authorList>
    </citation>
    <scope>NUCLEOTIDE SEQUENCE</scope>
    <source>
        <tissue evidence="1">Shoot tissue taken approximately 20 cm above the soil surface</tissue>
    </source>
</reference>
<dbReference type="AlphaFoldDB" id="A0A0A9EDB6"/>
<keyword evidence="1" id="KW-0645">Protease</keyword>
<keyword evidence="1" id="KW-0378">Hydrolase</keyword>
<evidence type="ECO:0000313" key="1">
    <source>
        <dbReference type="EMBL" id="JAD98744.1"/>
    </source>
</evidence>
<dbReference type="GO" id="GO:0006508">
    <property type="term" value="P:proteolysis"/>
    <property type="evidence" value="ECO:0007669"/>
    <property type="project" value="UniProtKB-KW"/>
</dbReference>
<accession>A0A0A9EDB6</accession>